<dbReference type="CDD" id="cd02440">
    <property type="entry name" value="AdoMet_MTases"/>
    <property type="match status" value="1"/>
</dbReference>
<dbReference type="EMBL" id="JBBGAZ010000014">
    <property type="protein sequence ID" value="MEJ5219984.1"/>
    <property type="molecule type" value="Genomic_DNA"/>
</dbReference>
<dbReference type="SUPFAM" id="SSF53335">
    <property type="entry name" value="S-adenosyl-L-methionine-dependent methyltransferases"/>
    <property type="match status" value="1"/>
</dbReference>
<sequence length="255" mass="28685">MTRDYVTINKDVWNADAENWVQGGARLWSSDPMWGIWGLPEQDLNLLPQDMTGMTAIELGCGTGYVAGWMAKRGAEVTAIDVSDQQLATARRLSKEHGTDIAFIEGNAETTGLPDAAFDFAISEYGAAIWCPPDIWLREAHRLLRPEGRLVFLGNHPLAIICSPESGAPAEARLHRPYKDLWGADWTKVEIDPSGICFVLTFADWLALFREIGFEVENYQELYAPETQTEMRAFIPAEWAQKYPCEQVWHLRKPG</sequence>
<organism evidence="2 3">
    <name type="scientific">Cognatishimia coralii</name>
    <dbReference type="NCBI Taxonomy" id="3083254"/>
    <lineage>
        <taxon>Bacteria</taxon>
        <taxon>Pseudomonadati</taxon>
        <taxon>Pseudomonadota</taxon>
        <taxon>Alphaproteobacteria</taxon>
        <taxon>Rhodobacterales</taxon>
        <taxon>Paracoccaceae</taxon>
        <taxon>Cognatishimia</taxon>
    </lineage>
</organism>
<dbReference type="GO" id="GO:0032259">
    <property type="term" value="P:methylation"/>
    <property type="evidence" value="ECO:0007669"/>
    <property type="project" value="UniProtKB-KW"/>
</dbReference>
<proteinExistence type="predicted"/>
<dbReference type="RefSeq" id="WP_339404638.1">
    <property type="nucleotide sequence ID" value="NZ_JBBGAZ010000014.1"/>
</dbReference>
<protein>
    <submittedName>
        <fullName evidence="2">Class I SAM-dependent methyltransferase</fullName>
        <ecNumber evidence="2">2.1.1.-</ecNumber>
    </submittedName>
</protein>
<accession>A0ABU8QKN7</accession>
<comment type="caution">
    <text evidence="2">The sequence shown here is derived from an EMBL/GenBank/DDBJ whole genome shotgun (WGS) entry which is preliminary data.</text>
</comment>
<keyword evidence="2" id="KW-0489">Methyltransferase</keyword>
<gene>
    <name evidence="2" type="ORF">WG622_17145</name>
</gene>
<evidence type="ECO:0000313" key="2">
    <source>
        <dbReference type="EMBL" id="MEJ5219984.1"/>
    </source>
</evidence>
<dbReference type="InterPro" id="IPR029063">
    <property type="entry name" value="SAM-dependent_MTases_sf"/>
</dbReference>
<keyword evidence="2" id="KW-0808">Transferase</keyword>
<evidence type="ECO:0000259" key="1">
    <source>
        <dbReference type="Pfam" id="PF08241"/>
    </source>
</evidence>
<dbReference type="PANTHER" id="PTHR43591">
    <property type="entry name" value="METHYLTRANSFERASE"/>
    <property type="match status" value="1"/>
</dbReference>
<dbReference type="Gene3D" id="3.40.50.150">
    <property type="entry name" value="Vaccinia Virus protein VP39"/>
    <property type="match status" value="1"/>
</dbReference>
<feature type="domain" description="Methyltransferase type 11" evidence="1">
    <location>
        <begin position="58"/>
        <end position="152"/>
    </location>
</feature>
<dbReference type="GO" id="GO:0008168">
    <property type="term" value="F:methyltransferase activity"/>
    <property type="evidence" value="ECO:0007669"/>
    <property type="project" value="UniProtKB-KW"/>
</dbReference>
<reference evidence="2 3" key="1">
    <citation type="submission" date="2024-03" db="EMBL/GenBank/DDBJ databases">
        <title>Cognatishimia coralii sp. nov., a marine bacterium isolated from coral surrounding seawater.</title>
        <authorList>
            <person name="Liu X."/>
            <person name="Liu S."/>
            <person name="Sun H."/>
            <person name="Zhang Y."/>
        </authorList>
    </citation>
    <scope>NUCLEOTIDE SEQUENCE [LARGE SCALE GENOMIC DNA]</scope>
    <source>
        <strain evidence="2 3">D5M38</strain>
    </source>
</reference>
<keyword evidence="3" id="KW-1185">Reference proteome</keyword>
<dbReference type="Proteomes" id="UP001368270">
    <property type="component" value="Unassembled WGS sequence"/>
</dbReference>
<dbReference type="EC" id="2.1.1.-" evidence="2"/>
<evidence type="ECO:0000313" key="3">
    <source>
        <dbReference type="Proteomes" id="UP001368270"/>
    </source>
</evidence>
<name>A0ABU8QKN7_9RHOB</name>
<dbReference type="Pfam" id="PF08241">
    <property type="entry name" value="Methyltransf_11"/>
    <property type="match status" value="1"/>
</dbReference>
<dbReference type="InterPro" id="IPR013216">
    <property type="entry name" value="Methyltransf_11"/>
</dbReference>